<keyword evidence="6 9" id="KW-1133">Transmembrane helix</keyword>
<evidence type="ECO:0000256" key="8">
    <source>
        <dbReference type="RuleBase" id="RU004057"/>
    </source>
</evidence>
<dbReference type="GO" id="GO:0017038">
    <property type="term" value="P:protein import"/>
    <property type="evidence" value="ECO:0007669"/>
    <property type="project" value="TreeGrafter"/>
</dbReference>
<evidence type="ECO:0000256" key="3">
    <source>
        <dbReference type="ARBA" id="ARBA00022475"/>
    </source>
</evidence>
<comment type="similarity">
    <text evidence="8">Belongs to the exbB/tolQ family.</text>
</comment>
<keyword evidence="3" id="KW-1003">Cell membrane</keyword>
<feature type="domain" description="MotA/TolQ/ExbB proton channel" evidence="10">
    <location>
        <begin position="73"/>
        <end position="188"/>
    </location>
</feature>
<feature type="transmembrane region" description="Helical" evidence="9">
    <location>
        <begin position="12"/>
        <end position="32"/>
    </location>
</feature>
<feature type="transmembrane region" description="Helical" evidence="9">
    <location>
        <begin position="156"/>
        <end position="174"/>
    </location>
</feature>
<evidence type="ECO:0000313" key="12">
    <source>
        <dbReference type="Proteomes" id="UP000316562"/>
    </source>
</evidence>
<keyword evidence="7 9" id="KW-0472">Membrane</keyword>
<accession>A0A519BEV8</accession>
<evidence type="ECO:0000256" key="9">
    <source>
        <dbReference type="SAM" id="Phobius"/>
    </source>
</evidence>
<proteinExistence type="inferred from homology"/>
<evidence type="ECO:0000256" key="6">
    <source>
        <dbReference type="ARBA" id="ARBA00022989"/>
    </source>
</evidence>
<keyword evidence="4 9" id="KW-0812">Transmembrane</keyword>
<dbReference type="Proteomes" id="UP000316562">
    <property type="component" value="Unassembled WGS sequence"/>
</dbReference>
<dbReference type="GO" id="GO:0005886">
    <property type="term" value="C:plasma membrane"/>
    <property type="evidence" value="ECO:0007669"/>
    <property type="project" value="UniProtKB-SubCell"/>
</dbReference>
<organism evidence="11 12">
    <name type="scientific">Acididesulfobacter guangdongensis</name>
    <dbReference type="NCBI Taxonomy" id="2597225"/>
    <lineage>
        <taxon>Bacteria</taxon>
        <taxon>Deltaproteobacteria</taxon>
        <taxon>Candidatus Acidulodesulfobacterales</taxon>
        <taxon>Candidatus Acididesulfobacter</taxon>
    </lineage>
</organism>
<dbReference type="InterPro" id="IPR002898">
    <property type="entry name" value="MotA_ExbB_proton_chnl"/>
</dbReference>
<reference evidence="11 12" key="1">
    <citation type="journal article" date="2019" name="ISME J.">
        <title>Insights into ecological role of a new deltaproteobacterial order Candidatus Acidulodesulfobacterales by metagenomics and metatranscriptomics.</title>
        <authorList>
            <person name="Tan S."/>
            <person name="Liu J."/>
            <person name="Fang Y."/>
            <person name="Hedlund B.P."/>
            <person name="Lian Z.H."/>
            <person name="Huang L.Y."/>
            <person name="Li J.T."/>
            <person name="Huang L.N."/>
            <person name="Li W.J."/>
            <person name="Jiang H.C."/>
            <person name="Dong H.L."/>
            <person name="Shu W.S."/>
        </authorList>
    </citation>
    <scope>NUCLEOTIDE SEQUENCE [LARGE SCALE GENOMIC DNA]</scope>
    <source>
        <strain evidence="11">AP2</strain>
    </source>
</reference>
<dbReference type="PANTHER" id="PTHR30625">
    <property type="entry name" value="PROTEIN TOLQ"/>
    <property type="match status" value="1"/>
</dbReference>
<evidence type="ECO:0000256" key="4">
    <source>
        <dbReference type="ARBA" id="ARBA00022692"/>
    </source>
</evidence>
<dbReference type="AlphaFoldDB" id="A0A519BEV8"/>
<keyword evidence="2 8" id="KW-0813">Transport</keyword>
<dbReference type="Pfam" id="PF01618">
    <property type="entry name" value="MotA_ExbB"/>
    <property type="match status" value="1"/>
</dbReference>
<dbReference type="EMBL" id="SGBC01000004">
    <property type="protein sequence ID" value="RZD15794.1"/>
    <property type="molecule type" value="Genomic_DNA"/>
</dbReference>
<dbReference type="PANTHER" id="PTHR30625:SF15">
    <property type="entry name" value="BIOPOLYMER TRANSPORT PROTEIN EXBB"/>
    <property type="match status" value="1"/>
</dbReference>
<evidence type="ECO:0000256" key="7">
    <source>
        <dbReference type="ARBA" id="ARBA00023136"/>
    </source>
</evidence>
<dbReference type="InterPro" id="IPR050790">
    <property type="entry name" value="ExbB/TolQ_transport"/>
</dbReference>
<evidence type="ECO:0000256" key="2">
    <source>
        <dbReference type="ARBA" id="ARBA00022448"/>
    </source>
</evidence>
<evidence type="ECO:0000256" key="1">
    <source>
        <dbReference type="ARBA" id="ARBA00004651"/>
    </source>
</evidence>
<feature type="transmembrane region" description="Helical" evidence="9">
    <location>
        <begin position="108"/>
        <end position="131"/>
    </location>
</feature>
<comment type="subcellular location">
    <subcellularLocation>
        <location evidence="1">Cell membrane</location>
        <topology evidence="1">Multi-pass membrane protein</topology>
    </subcellularLocation>
    <subcellularLocation>
        <location evidence="8">Membrane</location>
        <topology evidence="8">Multi-pass membrane protein</topology>
    </subcellularLocation>
</comment>
<evidence type="ECO:0000259" key="10">
    <source>
        <dbReference type="Pfam" id="PF01618"/>
    </source>
</evidence>
<evidence type="ECO:0000313" key="11">
    <source>
        <dbReference type="EMBL" id="RZD15794.1"/>
    </source>
</evidence>
<sequence>MFNSTILISEYFLYPLILCSIIGLAIIIERLYGLRKTKIFPQDLIVNIEDALKKGDIERARGFCSNSATPLTRVYLSIIENYKNSIDTVKLEVEEAGKRAYSELEKNLEGLSAITTIAPLLGLLGTVVGMIKALSAVSYSSGIANPHLLALGISEALYSTAMGLIIAIVCFLFYKYFVSRAFNYAVIMEDMASSLISKIKKD</sequence>
<evidence type="ECO:0000256" key="5">
    <source>
        <dbReference type="ARBA" id="ARBA00022927"/>
    </source>
</evidence>
<gene>
    <name evidence="11" type="ORF">EVJ46_09750</name>
</gene>
<comment type="caution">
    <text evidence="11">The sequence shown here is derived from an EMBL/GenBank/DDBJ whole genome shotgun (WGS) entry which is preliminary data.</text>
</comment>
<protein>
    <submittedName>
        <fullName evidence="11">MotA/TolQ/ExbB proton channel family protein</fullName>
    </submittedName>
</protein>
<name>A0A519BEV8_ACIG2</name>
<keyword evidence="5 8" id="KW-0653">Protein transport</keyword>